<dbReference type="AlphaFoldDB" id="A0A7Y3T3A2"/>
<evidence type="ECO:0000313" key="2">
    <source>
        <dbReference type="Proteomes" id="UP000526233"/>
    </source>
</evidence>
<name>A0A7Y3T3A2_9HYPH</name>
<reference evidence="1 2" key="1">
    <citation type="submission" date="2018-11" db="EMBL/GenBank/DDBJ databases">
        <title>Genome sequencing and analysis.</title>
        <authorList>
            <person name="Huang Y.-T."/>
        </authorList>
    </citation>
    <scope>NUCLEOTIDE SEQUENCE [LARGE SCALE GENOMIC DNA]</scope>
    <source>
        <strain evidence="1 2">SHIN</strain>
    </source>
</reference>
<accession>A0A7Y3T3A2</accession>
<protein>
    <submittedName>
        <fullName evidence="1">Uncharacterized protein</fullName>
    </submittedName>
</protein>
<dbReference type="EMBL" id="PKQI01000001">
    <property type="protein sequence ID" value="NNV19973.1"/>
    <property type="molecule type" value="Genomic_DNA"/>
</dbReference>
<proteinExistence type="predicted"/>
<dbReference type="Proteomes" id="UP000526233">
    <property type="component" value="Unassembled WGS sequence"/>
</dbReference>
<gene>
    <name evidence="1" type="ORF">EHE22_05960</name>
</gene>
<sequence>MKNRSIEVAQVKIFSAFGRDGIIRMEDEINDFLDQRIQIISVSPQMCSIGDWGSEIYQAMTVTVLYQAASSPN</sequence>
<dbReference type="RefSeq" id="WP_171379719.1">
    <property type="nucleotide sequence ID" value="NZ_PKQI01000001.1"/>
</dbReference>
<comment type="caution">
    <text evidence="1">The sequence shown here is derived from an EMBL/GenBank/DDBJ whole genome shotgun (WGS) entry which is preliminary data.</text>
</comment>
<evidence type="ECO:0000313" key="1">
    <source>
        <dbReference type="EMBL" id="NNV19973.1"/>
    </source>
</evidence>
<organism evidence="1 2">
    <name type="scientific">Brucella pseudogrignonensis</name>
    <dbReference type="NCBI Taxonomy" id="419475"/>
    <lineage>
        <taxon>Bacteria</taxon>
        <taxon>Pseudomonadati</taxon>
        <taxon>Pseudomonadota</taxon>
        <taxon>Alphaproteobacteria</taxon>
        <taxon>Hyphomicrobiales</taxon>
        <taxon>Brucellaceae</taxon>
        <taxon>Brucella/Ochrobactrum group</taxon>
        <taxon>Brucella</taxon>
    </lineage>
</organism>